<evidence type="ECO:0000313" key="2">
    <source>
        <dbReference type="EMBL" id="MCR8634216.1"/>
    </source>
</evidence>
<dbReference type="EMBL" id="JANQBD010000018">
    <property type="protein sequence ID" value="MCR8634216.1"/>
    <property type="molecule type" value="Genomic_DNA"/>
</dbReference>
<protein>
    <submittedName>
        <fullName evidence="2">Uncharacterized protein</fullName>
    </submittedName>
</protein>
<organism evidence="2 3">
    <name type="scientific">Paenibacillus radicis</name>
    <name type="common">ex Xue et al. 2023</name>
    <dbReference type="NCBI Taxonomy" id="2972489"/>
    <lineage>
        <taxon>Bacteria</taxon>
        <taxon>Bacillati</taxon>
        <taxon>Bacillota</taxon>
        <taxon>Bacilli</taxon>
        <taxon>Bacillales</taxon>
        <taxon>Paenibacillaceae</taxon>
        <taxon>Paenibacillus</taxon>
    </lineage>
</organism>
<keyword evidence="1" id="KW-0472">Membrane</keyword>
<feature type="transmembrane region" description="Helical" evidence="1">
    <location>
        <begin position="20"/>
        <end position="40"/>
    </location>
</feature>
<evidence type="ECO:0000313" key="3">
    <source>
        <dbReference type="Proteomes" id="UP001300012"/>
    </source>
</evidence>
<dbReference type="RefSeq" id="WP_258215778.1">
    <property type="nucleotide sequence ID" value="NZ_JANQBD010000018.1"/>
</dbReference>
<comment type="caution">
    <text evidence="2">The sequence shown here is derived from an EMBL/GenBank/DDBJ whole genome shotgun (WGS) entry which is preliminary data.</text>
</comment>
<gene>
    <name evidence="2" type="ORF">NV381_23780</name>
</gene>
<evidence type="ECO:0000256" key="1">
    <source>
        <dbReference type="SAM" id="Phobius"/>
    </source>
</evidence>
<keyword evidence="3" id="KW-1185">Reference proteome</keyword>
<sequence length="58" mass="6442">MNTMDFHHTQHGIGTTYTHLVFGVIFIVITIAGYFYAAILKKGHGIHSKKGSGFSIYI</sequence>
<keyword evidence="1" id="KW-1133">Transmembrane helix</keyword>
<dbReference type="Proteomes" id="UP001300012">
    <property type="component" value="Unassembled WGS sequence"/>
</dbReference>
<reference evidence="2 3" key="1">
    <citation type="submission" date="2022-08" db="EMBL/GenBank/DDBJ databases">
        <title>Paenibacillus endoradicis sp. nov., Paenibacillus radicibacter sp. nov and Paenibacillus pararadicis sp. nov., three cold-adapted plant growth-promoting bacteria isolated from root of Larix gmelinii in Great Khingan.</title>
        <authorList>
            <person name="Xue H."/>
        </authorList>
    </citation>
    <scope>NUCLEOTIDE SEQUENCE [LARGE SCALE GENOMIC DNA]</scope>
    <source>
        <strain evidence="2 3">N5-1-1-5</strain>
    </source>
</reference>
<accession>A0ABT1YM12</accession>
<keyword evidence="1" id="KW-0812">Transmembrane</keyword>
<name>A0ABT1YM12_9BACL</name>
<proteinExistence type="predicted"/>